<keyword evidence="1" id="KW-0812">Transmembrane</keyword>
<dbReference type="InterPro" id="IPR007404">
    <property type="entry name" value="YdjM-like"/>
</dbReference>
<sequence>MKRELLTHFGFAGLYFLLAAIFKNWFDLKYLEFWTGGIIGTLLPDIDHVIYVYLRPHELTSQRVAKKLETANIFEALEILAVTRSERSKLIFHTAPFQLLFFVLTFLVLTSSNSLLGMGLSVAFSLHLMVDQLLDLMSQKNLSNWFHQVPISLNIKKASLYWGACVLVLLILTILI</sequence>
<reference evidence="2 3" key="1">
    <citation type="journal article" date="2016" name="Nat. Commun.">
        <title>Thousands of microbial genomes shed light on interconnected biogeochemical processes in an aquifer system.</title>
        <authorList>
            <person name="Anantharaman K."/>
            <person name="Brown C.T."/>
            <person name="Hug L.A."/>
            <person name="Sharon I."/>
            <person name="Castelle C.J."/>
            <person name="Probst A.J."/>
            <person name="Thomas B.C."/>
            <person name="Singh A."/>
            <person name="Wilkins M.J."/>
            <person name="Karaoz U."/>
            <person name="Brodie E.L."/>
            <person name="Williams K.H."/>
            <person name="Hubbard S.S."/>
            <person name="Banfield J.F."/>
        </authorList>
    </citation>
    <scope>NUCLEOTIDE SEQUENCE [LARGE SCALE GENOMIC DNA]</scope>
</reference>
<evidence type="ECO:0000256" key="1">
    <source>
        <dbReference type="SAM" id="Phobius"/>
    </source>
</evidence>
<proteinExistence type="predicted"/>
<comment type="caution">
    <text evidence="2">The sequence shown here is derived from an EMBL/GenBank/DDBJ whole genome shotgun (WGS) entry which is preliminary data.</text>
</comment>
<dbReference type="STRING" id="1802519.A2961_02410"/>
<gene>
    <name evidence="2" type="ORF">A2961_02410</name>
</gene>
<feature type="transmembrane region" description="Helical" evidence="1">
    <location>
        <begin position="5"/>
        <end position="22"/>
    </location>
</feature>
<feature type="transmembrane region" description="Helical" evidence="1">
    <location>
        <begin position="34"/>
        <end position="54"/>
    </location>
</feature>
<feature type="transmembrane region" description="Helical" evidence="1">
    <location>
        <begin position="158"/>
        <end position="175"/>
    </location>
</feature>
<keyword evidence="1" id="KW-0472">Membrane</keyword>
<protein>
    <submittedName>
        <fullName evidence="2">Uncharacterized protein</fullName>
    </submittedName>
</protein>
<evidence type="ECO:0000313" key="3">
    <source>
        <dbReference type="Proteomes" id="UP000177082"/>
    </source>
</evidence>
<organism evidence="2 3">
    <name type="scientific">Candidatus Woesebacteria bacterium RIFCSPLOWO2_01_FULL_39_21</name>
    <dbReference type="NCBI Taxonomy" id="1802519"/>
    <lineage>
        <taxon>Bacteria</taxon>
        <taxon>Candidatus Woeseibacteriota</taxon>
    </lineage>
</organism>
<keyword evidence="1" id="KW-1133">Transmembrane helix</keyword>
<name>A0A1F8BEH6_9BACT</name>
<evidence type="ECO:0000313" key="2">
    <source>
        <dbReference type="EMBL" id="OGM62461.1"/>
    </source>
</evidence>
<dbReference type="AlphaFoldDB" id="A0A1F8BEH6"/>
<dbReference type="Pfam" id="PF04307">
    <property type="entry name" value="YdjM"/>
    <property type="match status" value="1"/>
</dbReference>
<accession>A0A1F8BEH6</accession>
<dbReference type="EMBL" id="MGHF01000025">
    <property type="protein sequence ID" value="OGM62461.1"/>
    <property type="molecule type" value="Genomic_DNA"/>
</dbReference>
<dbReference type="Proteomes" id="UP000177082">
    <property type="component" value="Unassembled WGS sequence"/>
</dbReference>